<dbReference type="Proteomes" id="UP001295444">
    <property type="component" value="Chromosome 07"/>
</dbReference>
<name>A0AAD1WIK2_PELCU</name>
<evidence type="ECO:0000313" key="2">
    <source>
        <dbReference type="Proteomes" id="UP001295444"/>
    </source>
</evidence>
<organism evidence="1 2">
    <name type="scientific">Pelobates cultripes</name>
    <name type="common">Western spadefoot toad</name>
    <dbReference type="NCBI Taxonomy" id="61616"/>
    <lineage>
        <taxon>Eukaryota</taxon>
        <taxon>Metazoa</taxon>
        <taxon>Chordata</taxon>
        <taxon>Craniata</taxon>
        <taxon>Vertebrata</taxon>
        <taxon>Euteleostomi</taxon>
        <taxon>Amphibia</taxon>
        <taxon>Batrachia</taxon>
        <taxon>Anura</taxon>
        <taxon>Pelobatoidea</taxon>
        <taxon>Pelobatidae</taxon>
        <taxon>Pelobates</taxon>
    </lineage>
</organism>
<protein>
    <submittedName>
        <fullName evidence="1">Uncharacterized protein</fullName>
    </submittedName>
</protein>
<dbReference type="EMBL" id="OW240918">
    <property type="protein sequence ID" value="CAH2307377.1"/>
    <property type="molecule type" value="Genomic_DNA"/>
</dbReference>
<gene>
    <name evidence="1" type="ORF">PECUL_23A022396</name>
</gene>
<proteinExistence type="predicted"/>
<keyword evidence="2" id="KW-1185">Reference proteome</keyword>
<reference evidence="1" key="1">
    <citation type="submission" date="2022-03" db="EMBL/GenBank/DDBJ databases">
        <authorList>
            <person name="Alioto T."/>
            <person name="Alioto T."/>
            <person name="Gomez Garrido J."/>
        </authorList>
    </citation>
    <scope>NUCLEOTIDE SEQUENCE</scope>
</reference>
<accession>A0AAD1WIK2</accession>
<evidence type="ECO:0000313" key="1">
    <source>
        <dbReference type="EMBL" id="CAH2307377.1"/>
    </source>
</evidence>
<sequence>MCQCHCLKSVNKCNLCRVNHSQILFYSYTSVFKLVTEYLNKAETKSPKTAAVMLLGVAKELTFHKAAPSAFTYKEPSANLKPATVLLMTRIVSILQGLLVLSDFPKNIFEKFVVFFRSLQLPPHFFSFTNGLNVLTWDDPLLVSVLAGQNLTGQRTKKGKKEFLWESLPVVQARVKKLENEQSYRQLVRYLNAVRCSEAFGLNALRQKTCFYMCKYGEYANAAYALLSMKGMACSISSMLTPTQFELYLTMFRTSSCPAGNELVQHGVWIPFQGNPMKKGILVRCAIRIIYSNRMLAQEPSCWAALIRTWCTSDFISANGNIQPLHLEEPDEQFQRIVLDMSCNILEQLQRQTHAYLPDPFTKYPLPSELILVVQAVVQFMMSSAKPLRHILNLIFAFKANFWAMYLMISGISPMADLLGNFVSALKKDMREDEQSVVEELRNNDFMYASQLAAMFLLHDSELVRRVGLHVIDIILKSIAMFTWVPMFANYLNTMVLGSPAYANASLHELQLLKSKIGQLMAKSKCPVTNGAQ</sequence>
<dbReference type="AlphaFoldDB" id="A0AAD1WIK2"/>